<reference evidence="1 2" key="1">
    <citation type="submission" date="2013-06" db="EMBL/GenBank/DDBJ databases">
        <authorList>
            <person name="Weinstock G."/>
            <person name="Sodergren E."/>
            <person name="Lobos E.A."/>
            <person name="Fulton L."/>
            <person name="Fulton R."/>
            <person name="Courtney L."/>
            <person name="Fronick C."/>
            <person name="O'Laughlin M."/>
            <person name="Godfrey J."/>
            <person name="Wilson R.M."/>
            <person name="Miner T."/>
            <person name="Farmer C."/>
            <person name="Delehaunty K."/>
            <person name="Cordes M."/>
            <person name="Minx P."/>
            <person name="Tomlinson C."/>
            <person name="Chen J."/>
            <person name="Wollam A."/>
            <person name="Pepin K.H."/>
            <person name="Bhonagiri V."/>
            <person name="Zhang X."/>
            <person name="Warren W."/>
            <person name="Mitreva M."/>
            <person name="Mardis E.R."/>
            <person name="Wilson R.K."/>
        </authorList>
    </citation>
    <scope>NUCLEOTIDE SEQUENCE [LARGE SCALE GENOMIC DNA]</scope>
    <source>
        <strain evidence="1 2">SD2A-2</strain>
    </source>
</reference>
<accession>A0AB73A9B8</accession>
<name>A0AB73A9B8_ENTFC</name>
<organism evidence="1 2">
    <name type="scientific">Enterococcus faecium SD2A-2</name>
    <dbReference type="NCBI Taxonomy" id="1244154"/>
    <lineage>
        <taxon>Bacteria</taxon>
        <taxon>Bacillati</taxon>
        <taxon>Bacillota</taxon>
        <taxon>Bacilli</taxon>
        <taxon>Lactobacillales</taxon>
        <taxon>Enterococcaceae</taxon>
        <taxon>Enterococcus</taxon>
    </lineage>
</organism>
<evidence type="ECO:0000313" key="2">
    <source>
        <dbReference type="Proteomes" id="UP000014622"/>
    </source>
</evidence>
<proteinExistence type="predicted"/>
<protein>
    <submittedName>
        <fullName evidence="1">Uncharacterized protein</fullName>
    </submittedName>
</protein>
<sequence>MRLFGNKKFSAIIEALIIENSISCFVKFFKRQKKPIKNIKNNSIFGIWVM</sequence>
<gene>
    <name evidence="1" type="ORF">D356_01472</name>
</gene>
<dbReference type="Proteomes" id="UP000014622">
    <property type="component" value="Unassembled WGS sequence"/>
</dbReference>
<comment type="caution">
    <text evidence="1">The sequence shown here is derived from an EMBL/GenBank/DDBJ whole genome shotgun (WGS) entry which is preliminary data.</text>
</comment>
<dbReference type="EMBL" id="ATIT01000090">
    <property type="protein sequence ID" value="EPI12573.1"/>
    <property type="molecule type" value="Genomic_DNA"/>
</dbReference>
<evidence type="ECO:0000313" key="1">
    <source>
        <dbReference type="EMBL" id="EPI12573.1"/>
    </source>
</evidence>
<dbReference type="AlphaFoldDB" id="A0AB73A9B8"/>